<protein>
    <submittedName>
        <fullName evidence="2">WGS project CBMI000000000 data, contig CS3069_c001893</fullName>
    </submittedName>
</protein>
<sequence length="492" mass="55080">MAEVAGLALGIAGIAGTIDVCIKCGKYLVQACKDYDQTDVIVNELCVRIEICWSRIASQLEVVKDLEHSLGDDDKELQTRVLHILRSKLEAAISAISKPEKYGSSKRVKALYFLSLRETLESTVADLESWQQRFEPSWFQVVKTAPPVADQVLQNCPKVGGRHREEPAYEGLKFRQAFGENRSDLLAEKVLATLETASILHCNAVFATRKEDGKAFILDSVSSTSVTLRDARQLASRLRDSNPITFGTMKCRGIVRLPKKESLVFVFRLPDDCNKVQSCRQLLLSGFMPHSLTMRLKIARQLVTAVYYIHLYEFVHKGITPETILLLGNSEQTNDDLLVCLVGFQLLRHVETPTNTSKANRKDSVYQHPSRASGAKTTFVMQHDIYSLGVCLLEIGLWQSAVQYDSGNPQVSSNLQDLDPEATKERLIALSRSELRVTMGDIYSKVVETCLTCLDEDNTEFGDPRDFEDDCGVEVGSRYIKKILEVMGVINY</sequence>
<dbReference type="SUPFAM" id="SSF56112">
    <property type="entry name" value="Protein kinase-like (PK-like)"/>
    <property type="match status" value="1"/>
</dbReference>
<dbReference type="GO" id="GO:0004672">
    <property type="term" value="F:protein kinase activity"/>
    <property type="evidence" value="ECO:0007669"/>
    <property type="project" value="InterPro"/>
</dbReference>
<comment type="caution">
    <text evidence="2">The sequence shown here is derived from an EMBL/GenBank/DDBJ whole genome shotgun (WGS) entry which is preliminary data.</text>
</comment>
<proteinExistence type="predicted"/>
<dbReference type="PROSITE" id="PS50011">
    <property type="entry name" value="PROTEIN_KINASE_DOM"/>
    <property type="match status" value="1"/>
</dbReference>
<dbReference type="InterPro" id="IPR001245">
    <property type="entry name" value="Ser-Thr/Tyr_kinase_cat_dom"/>
</dbReference>
<name>A0A090MGD5_9HYPO</name>
<evidence type="ECO:0000313" key="2">
    <source>
        <dbReference type="EMBL" id="CEG04710.1"/>
    </source>
</evidence>
<dbReference type="InterPro" id="IPR000719">
    <property type="entry name" value="Prot_kinase_dom"/>
</dbReference>
<dbReference type="Pfam" id="PF07714">
    <property type="entry name" value="PK_Tyr_Ser-Thr"/>
    <property type="match status" value="1"/>
</dbReference>
<dbReference type="PANTHER" id="PTHR37542">
    <property type="entry name" value="HELO DOMAIN-CONTAINING PROTEIN-RELATED"/>
    <property type="match status" value="1"/>
</dbReference>
<dbReference type="GO" id="GO:0005524">
    <property type="term" value="F:ATP binding"/>
    <property type="evidence" value="ECO:0007669"/>
    <property type="project" value="InterPro"/>
</dbReference>
<organism evidence="2">
    <name type="scientific">Fusarium clavum</name>
    <dbReference type="NCBI Taxonomy" id="2594811"/>
    <lineage>
        <taxon>Eukaryota</taxon>
        <taxon>Fungi</taxon>
        <taxon>Dikarya</taxon>
        <taxon>Ascomycota</taxon>
        <taxon>Pezizomycotina</taxon>
        <taxon>Sordariomycetes</taxon>
        <taxon>Hypocreomycetidae</taxon>
        <taxon>Hypocreales</taxon>
        <taxon>Nectriaceae</taxon>
        <taxon>Fusarium</taxon>
        <taxon>Fusarium incarnatum-equiseti species complex</taxon>
    </lineage>
</organism>
<dbReference type="AlphaFoldDB" id="A0A090MGD5"/>
<dbReference type="InterPro" id="IPR011009">
    <property type="entry name" value="Kinase-like_dom_sf"/>
</dbReference>
<dbReference type="PANTHER" id="PTHR37542:SF1">
    <property type="entry name" value="PRION-INHIBITION AND PROPAGATION HELO DOMAIN-CONTAINING PROTEIN"/>
    <property type="match status" value="1"/>
</dbReference>
<dbReference type="Gene3D" id="1.20.120.1020">
    <property type="entry name" value="Prion-inhibition and propagation, HeLo domain"/>
    <property type="match status" value="1"/>
</dbReference>
<dbReference type="Gene3D" id="1.10.510.10">
    <property type="entry name" value="Transferase(Phosphotransferase) domain 1"/>
    <property type="match status" value="1"/>
</dbReference>
<gene>
    <name evidence="2" type="ORF">BN850_0070960</name>
</gene>
<reference evidence="2" key="1">
    <citation type="submission" date="2013-05" db="EMBL/GenBank/DDBJ databases">
        <title>Draft genome sequences of six wheat associated Fusarium spp. isolates.</title>
        <authorList>
            <person name="Moolhuijzen P.M."/>
            <person name="Manners J.M."/>
            <person name="Wilcox S."/>
            <person name="Bellgard M.I."/>
            <person name="Gardiner D.M."/>
        </authorList>
    </citation>
    <scope>NUCLEOTIDE SEQUENCE</scope>
    <source>
        <strain evidence="2">CS3069</strain>
    </source>
</reference>
<feature type="domain" description="Protein kinase" evidence="1">
    <location>
        <begin position="172"/>
        <end position="492"/>
    </location>
</feature>
<evidence type="ECO:0000259" key="1">
    <source>
        <dbReference type="PROSITE" id="PS50011"/>
    </source>
</evidence>
<dbReference type="InterPro" id="IPR038305">
    <property type="entry name" value="HeLo_sf"/>
</dbReference>
<dbReference type="EMBL" id="CBMI010001891">
    <property type="protein sequence ID" value="CEG04710.1"/>
    <property type="molecule type" value="Genomic_DNA"/>
</dbReference>
<accession>A0A090MGD5</accession>